<comment type="caution">
    <text evidence="1">The sequence shown here is derived from an EMBL/GenBank/DDBJ whole genome shotgun (WGS) entry which is preliminary data.</text>
</comment>
<gene>
    <name evidence="1" type="ORF">G3I50_04580</name>
</gene>
<sequence>MTGAVRLPSRRSRPLTPTARVRRLRRRITLLFALTSAVGLISMAAWAVRGDDVRWRDQLDRTMSADTNWALGLLETDADGRLDAGVLLDTAGTACPPLHLLSVPPDTARDARRIA</sequence>
<reference evidence="1 2" key="1">
    <citation type="submission" date="2020-01" db="EMBL/GenBank/DDBJ databases">
        <title>Insect and environment-associated Actinomycetes.</title>
        <authorList>
            <person name="Currrie C."/>
            <person name="Chevrette M."/>
            <person name="Carlson C."/>
            <person name="Stubbendieck R."/>
            <person name="Wendt-Pienkowski E."/>
        </authorList>
    </citation>
    <scope>NUCLEOTIDE SEQUENCE [LARGE SCALE GENOMIC DNA]</scope>
    <source>
        <strain evidence="1 2">SID7590</strain>
    </source>
</reference>
<proteinExistence type="predicted"/>
<evidence type="ECO:0000313" key="2">
    <source>
        <dbReference type="Proteomes" id="UP000469670"/>
    </source>
</evidence>
<keyword evidence="1" id="KW-0418">Kinase</keyword>
<dbReference type="Proteomes" id="UP000469670">
    <property type="component" value="Unassembled WGS sequence"/>
</dbReference>
<dbReference type="EMBL" id="JAAGMP010000227">
    <property type="protein sequence ID" value="NEC17540.1"/>
    <property type="molecule type" value="Genomic_DNA"/>
</dbReference>
<dbReference type="AlphaFoldDB" id="A0A7K3RQR2"/>
<organism evidence="1 2">
    <name type="scientific">Streptomyces parvus</name>
    <dbReference type="NCBI Taxonomy" id="66428"/>
    <lineage>
        <taxon>Bacteria</taxon>
        <taxon>Bacillati</taxon>
        <taxon>Actinomycetota</taxon>
        <taxon>Actinomycetes</taxon>
        <taxon>Kitasatosporales</taxon>
        <taxon>Streptomycetaceae</taxon>
        <taxon>Streptomyces</taxon>
    </lineage>
</organism>
<protein>
    <submittedName>
        <fullName evidence="1">Sensor histidine kinase</fullName>
    </submittedName>
</protein>
<accession>A0A7K3RQR2</accession>
<name>A0A7K3RQR2_9ACTN</name>
<evidence type="ECO:0000313" key="1">
    <source>
        <dbReference type="EMBL" id="NEC17540.1"/>
    </source>
</evidence>
<dbReference type="GO" id="GO:0016301">
    <property type="term" value="F:kinase activity"/>
    <property type="evidence" value="ECO:0007669"/>
    <property type="project" value="UniProtKB-KW"/>
</dbReference>
<keyword evidence="1" id="KW-0808">Transferase</keyword>
<feature type="non-terminal residue" evidence="1">
    <location>
        <position position="115"/>
    </location>
</feature>